<proteinExistence type="predicted"/>
<reference evidence="1 2" key="1">
    <citation type="journal article" date="2007" name="Proc. Natl. Acad. Sci. U.S.A.">
        <title>The tiny eukaryote Ostreococcus provides genomic insights into the paradox of plankton speciation.</title>
        <authorList>
            <person name="Palenik B."/>
            <person name="Grimwood J."/>
            <person name="Aerts A."/>
            <person name="Rouze P."/>
            <person name="Salamov A."/>
            <person name="Putnam N."/>
            <person name="Dupont C."/>
            <person name="Jorgensen R."/>
            <person name="Derelle E."/>
            <person name="Rombauts S."/>
            <person name="Zhou K."/>
            <person name="Otillar R."/>
            <person name="Merchant S.S."/>
            <person name="Podell S."/>
            <person name="Gaasterland T."/>
            <person name="Napoli C."/>
            <person name="Gendler K."/>
            <person name="Manuell A."/>
            <person name="Tai V."/>
            <person name="Vallon O."/>
            <person name="Piganeau G."/>
            <person name="Jancek S."/>
            <person name="Heijde M."/>
            <person name="Jabbari K."/>
            <person name="Bowler C."/>
            <person name="Lohr M."/>
            <person name="Robbens S."/>
            <person name="Werner G."/>
            <person name="Dubchak I."/>
            <person name="Pazour G.J."/>
            <person name="Ren Q."/>
            <person name="Paulsen I."/>
            <person name="Delwiche C."/>
            <person name="Schmutz J."/>
            <person name="Rokhsar D."/>
            <person name="Van de Peer Y."/>
            <person name="Moreau H."/>
            <person name="Grigoriev I.V."/>
        </authorList>
    </citation>
    <scope>NUCLEOTIDE SEQUENCE [LARGE SCALE GENOMIC DNA]</scope>
    <source>
        <strain evidence="1 2">CCE9901</strain>
    </source>
</reference>
<dbReference type="GeneID" id="5001111"/>
<organism evidence="1 2">
    <name type="scientific">Ostreococcus lucimarinus (strain CCE9901)</name>
    <dbReference type="NCBI Taxonomy" id="436017"/>
    <lineage>
        <taxon>Eukaryota</taxon>
        <taxon>Viridiplantae</taxon>
        <taxon>Chlorophyta</taxon>
        <taxon>Mamiellophyceae</taxon>
        <taxon>Mamiellales</taxon>
        <taxon>Bathycoccaceae</taxon>
        <taxon>Ostreococcus</taxon>
    </lineage>
</organism>
<protein>
    <submittedName>
        <fullName evidence="1">Uncharacterized protein</fullName>
    </submittedName>
</protein>
<dbReference type="AlphaFoldDB" id="A4RUT4"/>
<evidence type="ECO:0000313" key="1">
    <source>
        <dbReference type="EMBL" id="ABO95307.1"/>
    </source>
</evidence>
<sequence length="63" mass="6868">MLEPRWRRDAAARSALTMRAASVRVSRSVAASGLRLREDADIARDGVCEARGGGWYTYVGALD</sequence>
<dbReference type="KEGG" id="olu:OSTLU_30732"/>
<dbReference type="Gramene" id="ABO95307">
    <property type="protein sequence ID" value="ABO95307"/>
    <property type="gene ID" value="OSTLU_30732"/>
</dbReference>
<dbReference type="RefSeq" id="XP_001417014.1">
    <property type="nucleotide sequence ID" value="XM_001416977.1"/>
</dbReference>
<dbReference type="HOGENOM" id="CLU_2889879_0_0_1"/>
<accession>A4RUT4</accession>
<gene>
    <name evidence="1" type="ORF">OSTLU_30732</name>
</gene>
<evidence type="ECO:0000313" key="2">
    <source>
        <dbReference type="Proteomes" id="UP000001568"/>
    </source>
</evidence>
<dbReference type="Proteomes" id="UP000001568">
    <property type="component" value="Chromosome 3"/>
</dbReference>
<keyword evidence="2" id="KW-1185">Reference proteome</keyword>
<name>A4RUT4_OSTLU</name>
<dbReference type="EMBL" id="CP000583">
    <property type="protein sequence ID" value="ABO95307.1"/>
    <property type="molecule type" value="Genomic_DNA"/>
</dbReference>